<reference evidence="1" key="1">
    <citation type="submission" date="2014-12" db="EMBL/GenBank/DDBJ databases">
        <title>Insight into the proteome of Arion vulgaris.</title>
        <authorList>
            <person name="Aradska J."/>
            <person name="Bulat T."/>
            <person name="Smidak R."/>
            <person name="Sarate P."/>
            <person name="Gangsoo J."/>
            <person name="Sialana F."/>
            <person name="Bilban M."/>
            <person name="Lubec G."/>
        </authorList>
    </citation>
    <scope>NUCLEOTIDE SEQUENCE</scope>
    <source>
        <tissue evidence="1">Skin</tissue>
    </source>
</reference>
<dbReference type="AlphaFoldDB" id="A0A0B7AW63"/>
<protein>
    <submittedName>
        <fullName evidence="1">Uncharacterized protein</fullName>
    </submittedName>
</protein>
<dbReference type="Gene3D" id="3.30.420.10">
    <property type="entry name" value="Ribonuclease H-like superfamily/Ribonuclease H"/>
    <property type="match status" value="1"/>
</dbReference>
<gene>
    <name evidence="1" type="primary">ORF141769</name>
</gene>
<name>A0A0B7AW63_9EUPU</name>
<proteinExistence type="predicted"/>
<feature type="non-terminal residue" evidence="1">
    <location>
        <position position="49"/>
    </location>
</feature>
<sequence>MERLKKKPCLQIHSELSNHRKVILQWILFHCGMQNKKKADRLAKEGFAG</sequence>
<organism evidence="1">
    <name type="scientific">Arion vulgaris</name>
    <dbReference type="NCBI Taxonomy" id="1028688"/>
    <lineage>
        <taxon>Eukaryota</taxon>
        <taxon>Metazoa</taxon>
        <taxon>Spiralia</taxon>
        <taxon>Lophotrochozoa</taxon>
        <taxon>Mollusca</taxon>
        <taxon>Gastropoda</taxon>
        <taxon>Heterobranchia</taxon>
        <taxon>Euthyneura</taxon>
        <taxon>Panpulmonata</taxon>
        <taxon>Eupulmonata</taxon>
        <taxon>Stylommatophora</taxon>
        <taxon>Helicina</taxon>
        <taxon>Arionoidea</taxon>
        <taxon>Arionidae</taxon>
        <taxon>Arion</taxon>
    </lineage>
</organism>
<accession>A0A0B7AW63</accession>
<dbReference type="GO" id="GO:0003676">
    <property type="term" value="F:nucleic acid binding"/>
    <property type="evidence" value="ECO:0007669"/>
    <property type="project" value="InterPro"/>
</dbReference>
<dbReference type="InterPro" id="IPR036397">
    <property type="entry name" value="RNaseH_sf"/>
</dbReference>
<evidence type="ECO:0000313" key="1">
    <source>
        <dbReference type="EMBL" id="CEK84271.1"/>
    </source>
</evidence>
<dbReference type="EMBL" id="HACG01037406">
    <property type="protein sequence ID" value="CEK84271.1"/>
    <property type="molecule type" value="Transcribed_RNA"/>
</dbReference>